<name>A0A484YH84_9ZZZZ</name>
<protein>
    <submittedName>
        <fullName evidence="4">Protein-disulfide isomerase</fullName>
    </submittedName>
</protein>
<dbReference type="GO" id="GO:0016853">
    <property type="term" value="F:isomerase activity"/>
    <property type="evidence" value="ECO:0007669"/>
    <property type="project" value="UniProtKB-KW"/>
</dbReference>
<proteinExistence type="predicted"/>
<dbReference type="Pfam" id="PF13462">
    <property type="entry name" value="Thioredoxin_4"/>
    <property type="match status" value="1"/>
</dbReference>
<feature type="domain" description="Thioredoxin-like fold" evidence="1">
    <location>
        <begin position="61"/>
        <end position="197"/>
    </location>
</feature>
<dbReference type="EMBL" id="CAADIZ010000067">
    <property type="protein sequence ID" value="VFS33299.1"/>
    <property type="molecule type" value="Genomic_DNA"/>
</dbReference>
<dbReference type="EMBL" id="CAADIP010000026">
    <property type="protein sequence ID" value="VFR90286.1"/>
    <property type="molecule type" value="Genomic_DNA"/>
</dbReference>
<dbReference type="EMBL" id="CAADIK010000046">
    <property type="protein sequence ID" value="VFR79244.1"/>
    <property type="molecule type" value="Genomic_DNA"/>
</dbReference>
<sequence length="237" mass="25187">MTPSRSPMPASAAPRRRRLRWLAVAAALVVVLLLLAVVPREQAGLGATATRQDLPAGPPWTHGAARARFVLGLYADLACPFCQSYVPQLQEWIGTQPDLQLQWHHLPLAMHEPVAGQQAVLAECAGRIGGQDAFWSAIRWAYAQPRANGQVPDLDAHLEASEALRACIDGGDAAAAVHAQAQEAMAPGITATPSLRLIHQHSGQSMVLAGPLQGDALLSAIDMLASPEPDLNPPQEQ</sequence>
<dbReference type="Gene3D" id="3.40.30.10">
    <property type="entry name" value="Glutaredoxin"/>
    <property type="match status" value="1"/>
</dbReference>
<gene>
    <name evidence="2" type="ORF">BRI9_4410</name>
    <name evidence="3" type="ORF">IVO3_4407</name>
    <name evidence="4" type="ORF">RAN7_4339</name>
</gene>
<evidence type="ECO:0000313" key="2">
    <source>
        <dbReference type="EMBL" id="VFR79244.1"/>
    </source>
</evidence>
<dbReference type="AlphaFoldDB" id="A0A484YH84"/>
<dbReference type="SUPFAM" id="SSF52833">
    <property type="entry name" value="Thioredoxin-like"/>
    <property type="match status" value="1"/>
</dbReference>
<keyword evidence="4" id="KW-0413">Isomerase</keyword>
<evidence type="ECO:0000313" key="4">
    <source>
        <dbReference type="EMBL" id="VFS33299.1"/>
    </source>
</evidence>
<organism evidence="4">
    <name type="scientific">plant metagenome</name>
    <dbReference type="NCBI Taxonomy" id="1297885"/>
    <lineage>
        <taxon>unclassified sequences</taxon>
        <taxon>metagenomes</taxon>
        <taxon>organismal metagenomes</taxon>
    </lineage>
</organism>
<evidence type="ECO:0000313" key="3">
    <source>
        <dbReference type="EMBL" id="VFR90286.1"/>
    </source>
</evidence>
<dbReference type="InterPro" id="IPR036249">
    <property type="entry name" value="Thioredoxin-like_sf"/>
</dbReference>
<dbReference type="InterPro" id="IPR012336">
    <property type="entry name" value="Thioredoxin-like_fold"/>
</dbReference>
<accession>A0A484YH84</accession>
<dbReference type="CDD" id="cd02972">
    <property type="entry name" value="DsbA_family"/>
    <property type="match status" value="1"/>
</dbReference>
<evidence type="ECO:0000259" key="1">
    <source>
        <dbReference type="Pfam" id="PF13462"/>
    </source>
</evidence>
<reference evidence="4" key="1">
    <citation type="submission" date="2019-03" db="EMBL/GenBank/DDBJ databases">
        <authorList>
            <person name="Danneels B."/>
        </authorList>
    </citation>
    <scope>NUCLEOTIDE SEQUENCE</scope>
</reference>